<dbReference type="EMBL" id="FNQN01000006">
    <property type="protein sequence ID" value="SEA44927.1"/>
    <property type="molecule type" value="Genomic_DNA"/>
</dbReference>
<evidence type="ECO:0000313" key="2">
    <source>
        <dbReference type="Proteomes" id="UP000199409"/>
    </source>
</evidence>
<dbReference type="Proteomes" id="UP000199409">
    <property type="component" value="Unassembled WGS sequence"/>
</dbReference>
<protein>
    <submittedName>
        <fullName evidence="1">Sugar transferase, PEP-CTERM/EpsH1 system associated</fullName>
    </submittedName>
</protein>
<dbReference type="Gene3D" id="3.40.50.2000">
    <property type="entry name" value="Glycogen Phosphorylase B"/>
    <property type="match status" value="2"/>
</dbReference>
<dbReference type="STRING" id="37625.SAMN05660420_02096"/>
<gene>
    <name evidence="1" type="ORF">SAMN05660420_02096</name>
</gene>
<reference evidence="1 2" key="1">
    <citation type="submission" date="2016-10" db="EMBL/GenBank/DDBJ databases">
        <authorList>
            <person name="de Groot N.N."/>
        </authorList>
    </citation>
    <scope>NUCLEOTIDE SEQUENCE [LARGE SCALE GENOMIC DNA]</scope>
    <source>
        <strain evidence="1 2">DSM 7343</strain>
    </source>
</reference>
<dbReference type="GO" id="GO:0016740">
    <property type="term" value="F:transferase activity"/>
    <property type="evidence" value="ECO:0007669"/>
    <property type="project" value="UniProtKB-KW"/>
</dbReference>
<dbReference type="Pfam" id="PF13692">
    <property type="entry name" value="Glyco_trans_1_4"/>
    <property type="match status" value="1"/>
</dbReference>
<dbReference type="NCBIfam" id="TIGR03087">
    <property type="entry name" value="stp1"/>
    <property type="match status" value="1"/>
</dbReference>
<dbReference type="RefSeq" id="WP_092347901.1">
    <property type="nucleotide sequence ID" value="NZ_FNQN01000006.1"/>
</dbReference>
<dbReference type="CDD" id="cd03801">
    <property type="entry name" value="GT4_PimA-like"/>
    <property type="match status" value="1"/>
</dbReference>
<dbReference type="SUPFAM" id="SSF53756">
    <property type="entry name" value="UDP-Glycosyltransferase/glycogen phosphorylase"/>
    <property type="match status" value="1"/>
</dbReference>
<dbReference type="InterPro" id="IPR017521">
    <property type="entry name" value="Sugar_tfrase_PEP-CTERM_Stp1"/>
</dbReference>
<keyword evidence="1" id="KW-0808">Transferase</keyword>
<proteinExistence type="predicted"/>
<name>A0A1H4B9Y3_9BACT</name>
<keyword evidence="2" id="KW-1185">Reference proteome</keyword>
<dbReference type="AlphaFoldDB" id="A0A1H4B9Y3"/>
<dbReference type="OrthoDB" id="9807209at2"/>
<accession>A0A1H4B9Y3</accession>
<dbReference type="PANTHER" id="PTHR12526">
    <property type="entry name" value="GLYCOSYLTRANSFERASE"/>
    <property type="match status" value="1"/>
</dbReference>
<evidence type="ECO:0000313" key="1">
    <source>
        <dbReference type="EMBL" id="SEA44927.1"/>
    </source>
</evidence>
<dbReference type="PANTHER" id="PTHR12526:SF630">
    <property type="entry name" value="GLYCOSYLTRANSFERASE"/>
    <property type="match status" value="1"/>
</dbReference>
<organism evidence="1 2">
    <name type="scientific">Desulfuromusa kysingii</name>
    <dbReference type="NCBI Taxonomy" id="37625"/>
    <lineage>
        <taxon>Bacteria</taxon>
        <taxon>Pseudomonadati</taxon>
        <taxon>Thermodesulfobacteriota</taxon>
        <taxon>Desulfuromonadia</taxon>
        <taxon>Desulfuromonadales</taxon>
        <taxon>Geopsychrobacteraceae</taxon>
        <taxon>Desulfuromusa</taxon>
    </lineage>
</organism>
<sequence>MEKILFIVHRIPFPPNKGDKIRSFNELKYLAQRHSVDLLCLADEPEDLKYKVDLEKLCNRVEVFPLSPRIAKIRGGMALLQGRALSSRYFYSKIMQRTFDAWLQTKEYDSIFCFSSSMAEYIFKSKALSQLDSIKKPQLFMDFCDVDSDKWLQYAGDSSFPLNKLYHLEYRRLLKYEQRIQNYFNHTVLVSTGEAELFYTHCPECKNLAVIPNGVDHQCFSPTCVDSTIDLIAKKCAPAIVFTGAMDYPVNIKGVLWFIEEVWPHLQQRYPELLFYIVGSHPTAEIEALAARTNIFVTGFVDDIRAYYKLADVCVAPLHQGRGVQNKVLEAMSMEKPVVATSRANAGVQAVSGDHLLIADTAKDFISMTCRLLDDPQQANIIGRAARDYVISCFDWETNMLALEALLLRPEKEGQAVGEEGMHD</sequence>